<dbReference type="InParanoid" id="A0A673ZAC2"/>
<gene>
    <name evidence="9" type="primary">HOOK1</name>
    <name evidence="9" type="synonym">LOC115192456</name>
</gene>
<dbReference type="GO" id="GO:0005813">
    <property type="term" value="C:centrosome"/>
    <property type="evidence" value="ECO:0007669"/>
    <property type="project" value="TreeGrafter"/>
</dbReference>
<evidence type="ECO:0000256" key="2">
    <source>
        <dbReference type="ARBA" id="ARBA00006946"/>
    </source>
</evidence>
<dbReference type="GO" id="GO:0005737">
    <property type="term" value="C:cytoplasm"/>
    <property type="evidence" value="ECO:0007669"/>
    <property type="project" value="TreeGrafter"/>
</dbReference>
<dbReference type="GO" id="GO:0010256">
    <property type="term" value="P:endomembrane system organization"/>
    <property type="evidence" value="ECO:0007669"/>
    <property type="project" value="UniProtKB-ARBA"/>
</dbReference>
<dbReference type="FunFam" id="1.10.287.1490:FF:000091">
    <property type="entry name" value="Uncharacterized protein"/>
    <property type="match status" value="1"/>
</dbReference>
<dbReference type="Proteomes" id="UP000472277">
    <property type="component" value="Chromosome 4"/>
</dbReference>
<organism evidence="9 10">
    <name type="scientific">Salmo trutta</name>
    <name type="common">Brown trout</name>
    <dbReference type="NCBI Taxonomy" id="8032"/>
    <lineage>
        <taxon>Eukaryota</taxon>
        <taxon>Metazoa</taxon>
        <taxon>Chordata</taxon>
        <taxon>Craniata</taxon>
        <taxon>Vertebrata</taxon>
        <taxon>Euteleostomi</taxon>
        <taxon>Actinopterygii</taxon>
        <taxon>Neopterygii</taxon>
        <taxon>Teleostei</taxon>
        <taxon>Protacanthopterygii</taxon>
        <taxon>Salmoniformes</taxon>
        <taxon>Salmonidae</taxon>
        <taxon>Salmoninae</taxon>
        <taxon>Salmo</taxon>
    </lineage>
</organism>
<dbReference type="PANTHER" id="PTHR18947">
    <property type="entry name" value="HOOK PROTEINS"/>
    <property type="match status" value="1"/>
</dbReference>
<dbReference type="InterPro" id="IPR008636">
    <property type="entry name" value="Hook_C"/>
</dbReference>
<keyword evidence="6" id="KW-0206">Cytoskeleton</keyword>
<dbReference type="GeneTree" id="ENSGT00940000159251"/>
<keyword evidence="10" id="KW-1185">Reference proteome</keyword>
<dbReference type="PANTHER" id="PTHR18947:SF36">
    <property type="entry name" value="PROTEIN HOOK HOMOLOG 1"/>
    <property type="match status" value="1"/>
</dbReference>
<dbReference type="GO" id="GO:0005874">
    <property type="term" value="C:microtubule"/>
    <property type="evidence" value="ECO:0007669"/>
    <property type="project" value="UniProtKB-KW"/>
</dbReference>
<sequence>MNENGDRYQCLQLPRPFLIPVPASPLLLSLYSILCYSPCLYHPQLQTFNTAAPCTTVEELTTGAAISQALHQIDPAWFSESWLGRIKEDVGNNWRLKMNNLKKILQMMVDYYNEVLSQEIQEFPLPDLVKVAQHSDPVELGRLLQFTLGCAVKCERKQEYIQVIMTLEESVQHVVMTALQELMSKENMAQFGAEPPGDVESQLKKALEDLADLVAEKEELAQRCQELDVQVTVLQEERNSLLAENDVLTDRANQLDSFDDPSTPSGRKHSQLQIQLETLQEENFRLEAAKDDYRIHCEELEKQLIEVQHRNDELTSLAEESRALKDELDILRSCSDRAVKLEASVETYRRKLEDLGDLRRQVKLLEEKNMTYMHNTVSLEEELRKANAARAQLETYKRQVQELHRKLSEESRRADNLAYEKKKFEEKHDALMREKERIIIERDSLKETNEELRCNQAQQDQLLQAGNTNCTNCVCPCPYREKFIRLQHENKMLHVQQEGSENDKISELQTLLEVAHRTRSELDTENRLSRERVTELQQQVEDLQKALQGQGAKTDDSHLKRKLDAHMVQLNEAQDEIMKKKELLEDLQPDNTQTSLRLEELMAALKKKDDDMRAMEERYKMYLEKARNVIRALDPKLNPATAEIQALKNQLTDRDKRILSLEVTNFVPTQTFLLHVFRPLQSLSFQKLAIEARLGGRSTSMVPPGQSFLTQQRQVTNAARRNLSVSVPATTTK</sequence>
<dbReference type="InterPro" id="IPR036872">
    <property type="entry name" value="CH_dom_sf"/>
</dbReference>
<dbReference type="GO" id="GO:0008017">
    <property type="term" value="F:microtubule binding"/>
    <property type="evidence" value="ECO:0007669"/>
    <property type="project" value="InterPro"/>
</dbReference>
<feature type="coiled-coil region" evidence="7">
    <location>
        <begin position="200"/>
        <end position="465"/>
    </location>
</feature>
<proteinExistence type="inferred from homology"/>
<protein>
    <submittedName>
        <fullName evidence="9">Hook microtubule-tethering protein 1</fullName>
    </submittedName>
</protein>
<dbReference type="SUPFAM" id="SSF116907">
    <property type="entry name" value="Hook domain"/>
    <property type="match status" value="1"/>
</dbReference>
<evidence type="ECO:0000313" key="9">
    <source>
        <dbReference type="Ensembl" id="ENSSTUP00000044229.1"/>
    </source>
</evidence>
<dbReference type="Gene3D" id="1.10.418.10">
    <property type="entry name" value="Calponin-like domain"/>
    <property type="match status" value="1"/>
</dbReference>
<evidence type="ECO:0000313" key="10">
    <source>
        <dbReference type="Proteomes" id="UP000472277"/>
    </source>
</evidence>
<feature type="domain" description="Calponin-homology (CH)" evidence="8">
    <location>
        <begin position="20"/>
        <end position="151"/>
    </location>
</feature>
<reference evidence="9" key="2">
    <citation type="submission" date="2025-09" db="UniProtKB">
        <authorList>
            <consortium name="Ensembl"/>
        </authorList>
    </citation>
    <scope>IDENTIFICATION</scope>
</reference>
<keyword evidence="3" id="KW-0963">Cytoplasm</keyword>
<dbReference type="FunFam" id="1.10.418.10:FF:000024">
    <property type="entry name" value="Hook homolog 3 (Drosophila)"/>
    <property type="match status" value="1"/>
</dbReference>
<dbReference type="GO" id="GO:0031122">
    <property type="term" value="P:cytoplasmic microtubule organization"/>
    <property type="evidence" value="ECO:0007669"/>
    <property type="project" value="InterPro"/>
</dbReference>
<reference evidence="9" key="1">
    <citation type="submission" date="2025-08" db="UniProtKB">
        <authorList>
            <consortium name="Ensembl"/>
        </authorList>
    </citation>
    <scope>IDENTIFICATION</scope>
</reference>
<evidence type="ECO:0000256" key="3">
    <source>
        <dbReference type="ARBA" id="ARBA00022490"/>
    </source>
</evidence>
<dbReference type="Ensembl" id="ENSSTUT00000046163.1">
    <property type="protein sequence ID" value="ENSSTUP00000044229.1"/>
    <property type="gene ID" value="ENSSTUG00000018502.1"/>
</dbReference>
<comment type="similarity">
    <text evidence="2">Belongs to the hook family.</text>
</comment>
<name>A0A673ZAC2_SALTR</name>
<dbReference type="Pfam" id="PF19047">
    <property type="entry name" value="HOOK_N"/>
    <property type="match status" value="1"/>
</dbReference>
<dbReference type="Pfam" id="PF05622">
    <property type="entry name" value="HOOK"/>
    <property type="match status" value="1"/>
</dbReference>
<dbReference type="AlphaFoldDB" id="A0A673ZAC2"/>
<keyword evidence="5 7" id="KW-0175">Coiled coil</keyword>
<comment type="subcellular location">
    <subcellularLocation>
        <location evidence="1">Cytoplasm</location>
        <location evidence="1">Cytoskeleton</location>
    </subcellularLocation>
</comment>
<keyword evidence="4" id="KW-0493">Microtubule</keyword>
<dbReference type="InterPro" id="IPR001715">
    <property type="entry name" value="CH_dom"/>
</dbReference>
<evidence type="ECO:0000259" key="8">
    <source>
        <dbReference type="PROSITE" id="PS50021"/>
    </source>
</evidence>
<evidence type="ECO:0000256" key="6">
    <source>
        <dbReference type="ARBA" id="ARBA00023212"/>
    </source>
</evidence>
<accession>A0A673ZAC2</accession>
<dbReference type="InterPro" id="IPR043936">
    <property type="entry name" value="HOOK_N"/>
</dbReference>
<dbReference type="PROSITE" id="PS50021">
    <property type="entry name" value="CH"/>
    <property type="match status" value="1"/>
</dbReference>
<dbReference type="GO" id="GO:0030705">
    <property type="term" value="P:cytoskeleton-dependent intracellular transport"/>
    <property type="evidence" value="ECO:0007669"/>
    <property type="project" value="InterPro"/>
</dbReference>
<dbReference type="GO" id="GO:0051959">
    <property type="term" value="F:dynein light intermediate chain binding"/>
    <property type="evidence" value="ECO:0007669"/>
    <property type="project" value="TreeGrafter"/>
</dbReference>
<evidence type="ECO:0000256" key="5">
    <source>
        <dbReference type="ARBA" id="ARBA00023054"/>
    </source>
</evidence>
<evidence type="ECO:0000256" key="1">
    <source>
        <dbReference type="ARBA" id="ARBA00004245"/>
    </source>
</evidence>
<evidence type="ECO:0000256" key="4">
    <source>
        <dbReference type="ARBA" id="ARBA00022701"/>
    </source>
</evidence>
<feature type="coiled-coil region" evidence="7">
    <location>
        <begin position="519"/>
        <end position="625"/>
    </location>
</feature>
<evidence type="ECO:0000256" key="7">
    <source>
        <dbReference type="SAM" id="Coils"/>
    </source>
</evidence>